<dbReference type="EMBL" id="JAAAID010000668">
    <property type="protein sequence ID" value="KAG0015011.1"/>
    <property type="molecule type" value="Genomic_DNA"/>
</dbReference>
<evidence type="ECO:0000256" key="2">
    <source>
        <dbReference type="ARBA" id="ARBA00022801"/>
    </source>
</evidence>
<evidence type="ECO:0000256" key="4">
    <source>
        <dbReference type="PIRSR" id="PIRSR600997-1"/>
    </source>
</evidence>
<dbReference type="InterPro" id="IPR050767">
    <property type="entry name" value="Sel1_AlgK"/>
</dbReference>
<protein>
    <recommendedName>
        <fullName evidence="6">Carboxylesterase type B domain-containing protein</fullName>
    </recommendedName>
</protein>
<dbReference type="SMART" id="SM00028">
    <property type="entry name" value="TPR"/>
    <property type="match status" value="3"/>
</dbReference>
<dbReference type="Proteomes" id="UP000703661">
    <property type="component" value="Unassembled WGS sequence"/>
</dbReference>
<evidence type="ECO:0000313" key="7">
    <source>
        <dbReference type="EMBL" id="KAG0015011.1"/>
    </source>
</evidence>
<feature type="region of interest" description="Disordered" evidence="5">
    <location>
        <begin position="1"/>
        <end position="31"/>
    </location>
</feature>
<evidence type="ECO:0000256" key="1">
    <source>
        <dbReference type="ARBA" id="ARBA00005964"/>
    </source>
</evidence>
<feature type="active site" description="Charge relay system" evidence="4">
    <location>
        <position position="1305"/>
    </location>
</feature>
<dbReference type="InterPro" id="IPR000997">
    <property type="entry name" value="Cholinesterase"/>
</dbReference>
<dbReference type="GO" id="GO:0004104">
    <property type="term" value="F:cholinesterase activity"/>
    <property type="evidence" value="ECO:0007669"/>
    <property type="project" value="InterPro"/>
</dbReference>
<evidence type="ECO:0000313" key="8">
    <source>
        <dbReference type="Proteomes" id="UP000703661"/>
    </source>
</evidence>
<feature type="active site" description="Acyl-ester intermediate" evidence="4">
    <location>
        <position position="1068"/>
    </location>
</feature>
<dbReference type="InterPro" id="IPR019734">
    <property type="entry name" value="TPR_rpt"/>
</dbReference>
<keyword evidence="8" id="KW-1185">Reference proteome</keyword>
<organism evidence="7 8">
    <name type="scientific">Entomortierella chlamydospora</name>
    <dbReference type="NCBI Taxonomy" id="101097"/>
    <lineage>
        <taxon>Eukaryota</taxon>
        <taxon>Fungi</taxon>
        <taxon>Fungi incertae sedis</taxon>
        <taxon>Mucoromycota</taxon>
        <taxon>Mortierellomycotina</taxon>
        <taxon>Mortierellomycetes</taxon>
        <taxon>Mortierellales</taxon>
        <taxon>Mortierellaceae</taxon>
        <taxon>Entomortierella</taxon>
    </lineage>
</organism>
<dbReference type="InterPro" id="IPR011990">
    <property type="entry name" value="TPR-like_helical_dom_sf"/>
</dbReference>
<keyword evidence="2" id="KW-0378">Hydrolase</keyword>
<dbReference type="SUPFAM" id="SSF81901">
    <property type="entry name" value="HCP-like"/>
    <property type="match status" value="4"/>
</dbReference>
<dbReference type="InterPro" id="IPR002018">
    <property type="entry name" value="CarbesteraseB"/>
</dbReference>
<dbReference type="Pfam" id="PF00135">
    <property type="entry name" value="COesterase"/>
    <property type="match status" value="1"/>
</dbReference>
<evidence type="ECO:0000259" key="6">
    <source>
        <dbReference type="Pfam" id="PF00135"/>
    </source>
</evidence>
<sequence length="1433" mass="159808">MAQNRIPPAEDGRLATLSPPTTPTNTKPSFDGKVFSVAETTIDAHNRYQRINITPTLISVPPRVHNPHSLEARPVVRSPQFIPDSYSGNSISISISNGDSSTYVQSTVDRYRTTTPGDKPQGTYYYELGVAHYNDKGVPGNLAHAAECFLMAASQGHIEAQHKLGHMYNCGEGLQQNYSKAMDWFQKAADQGYAKSQHSLGLMYENGDGVSQDYFKAMEWYEKAADQGDADAQANLGRMYQNGYGVTQNYGIAIEWYEMAACRGNLSAQDNLGDLYYYGHGLIQDYSKAKEWYQMAASQGNADAQNSLGGMYQNGLGVTQDYYKAVEWYREAANQGHPEAQNSLGLMYRDGYSVARDYSKAVAWYEKAANQGCSRAQRNLGSMYRNGYGITQDHSKATKWYENAANKGDAEAQCSLGLMYQNGHGIAQDYFKAVAWYEKAANQGYSKAQENLGFMYRNGYGVRQNHSKALEWYEKAADQGSSDAQNSLGIMYKQGWGTTQDYSKAMQWFQRAESQGNADAQNNLGSMYENGHGVTQDYSKAIDWYQKAASQGNTDAQNNLGSMYRNGFGVTKDYSKAIRWYQMAASQGNADAQNNLGIMYKYGYCVTQDYSQAIEWFEKAAEQGNSNAQNNLGLMFQNGCGVSKDLSKAAEFYQKAAIQGHPRAQSNLGSMYEGGHGVTQDRSKAMELFQLAASQGVPNAMSSLGLMYQNGQGVARDYSRAVDLYQKAASQGHVDAQCRLGFMYLNGYGVAKDYAKATKFFLMSALKQHAEAQNQLGSLYRKGCGVPQDYTKAVEWYLKSANQRYSKAQYNMGVSYYNGEGVTRDQSKAAVWWELAAAQGNTSAQSKLDALRGTIEGSLDLQKGVVRFLNVPYGTVVERWRPAVKPEPWTGVRDATKQGPVCPQPRGEMRYSRAINTYSQFDFDDKTTVFDEKHCLNLNIFVHEDTLKAAETRSSGDAAVIVFIHGGGYRDGANAMDVYDGSNLVRQAQKIGRPVIVVVPNYRLNFHGNLSFPELEAELQSDPSLTSDYERAAGNWSLQDQRLAFDWVKDHIHSFGGQANNITAVGESVGAVSINYHMLIPQHRGLFQRAIMQSCSLNSAPAIRSKVEGKLYFDFLVEHFNIPSDLSSKEKIERLKQIPGYELGLAAESPKLRMFTPYIDGVIVPEDVRVWVHKTDLYDHGVKAVMVGDVKDEGSLFGASLGCDTVEGWARVTEKYCPPDDESRKKWEDLYGAIKTGQDALEASIKVVKDSLFIFPDYSTLRALSKRKDLKKSPSQDEGFELFQYYFDRSIAAVDAKGVNLGAHHGIDLVFLFGPDFAIENVFTEEERQLSERFQMTWILFAHGETSDPHFPARITHPLDDFEYHAKEKEAIVFTAEYTVEKEYAHRNGREVLDFWEQSEKWTSETRDANGGTKEGLRSGLLCIAQPGEAAWN</sequence>
<comment type="similarity">
    <text evidence="3">Belongs to the sel-1 family.</text>
</comment>
<accession>A0A9P6MW66</accession>
<name>A0A9P6MW66_9FUNG</name>
<gene>
    <name evidence="7" type="ORF">BGZ80_010094</name>
</gene>
<reference evidence="7" key="1">
    <citation type="journal article" date="2020" name="Fungal Divers.">
        <title>Resolving the Mortierellaceae phylogeny through synthesis of multi-gene phylogenetics and phylogenomics.</title>
        <authorList>
            <person name="Vandepol N."/>
            <person name="Liber J."/>
            <person name="Desiro A."/>
            <person name="Na H."/>
            <person name="Kennedy M."/>
            <person name="Barry K."/>
            <person name="Grigoriev I.V."/>
            <person name="Miller A.N."/>
            <person name="O'Donnell K."/>
            <person name="Stajich J.E."/>
            <person name="Bonito G."/>
        </authorList>
    </citation>
    <scope>NUCLEOTIDE SEQUENCE</scope>
    <source>
        <strain evidence="7">NRRL 2769</strain>
    </source>
</reference>
<dbReference type="SMART" id="SM00671">
    <property type="entry name" value="SEL1"/>
    <property type="match status" value="20"/>
</dbReference>
<dbReference type="Gene3D" id="1.25.40.10">
    <property type="entry name" value="Tetratricopeptide repeat domain"/>
    <property type="match status" value="5"/>
</dbReference>
<evidence type="ECO:0000256" key="5">
    <source>
        <dbReference type="SAM" id="MobiDB-lite"/>
    </source>
</evidence>
<comment type="caution">
    <text evidence="7">The sequence shown here is derived from an EMBL/GenBank/DDBJ whole genome shotgun (WGS) entry which is preliminary data.</text>
</comment>
<dbReference type="SUPFAM" id="SSF53474">
    <property type="entry name" value="alpha/beta-Hydrolases"/>
    <property type="match status" value="1"/>
</dbReference>
<dbReference type="InterPro" id="IPR006597">
    <property type="entry name" value="Sel1-like"/>
</dbReference>
<feature type="domain" description="Carboxylesterase type B" evidence="6">
    <location>
        <begin position="851"/>
        <end position="1349"/>
    </location>
</feature>
<feature type="active site" description="Charge relay system" evidence="4">
    <location>
        <position position="1193"/>
    </location>
</feature>
<dbReference type="Gene3D" id="3.40.50.1820">
    <property type="entry name" value="alpha/beta hydrolase"/>
    <property type="match status" value="1"/>
</dbReference>
<dbReference type="Pfam" id="PF08238">
    <property type="entry name" value="Sel1"/>
    <property type="match status" value="20"/>
</dbReference>
<evidence type="ECO:0000256" key="3">
    <source>
        <dbReference type="ARBA" id="ARBA00038101"/>
    </source>
</evidence>
<comment type="similarity">
    <text evidence="1">Belongs to the type-B carboxylesterase/lipase family.</text>
</comment>
<proteinExistence type="inferred from homology"/>
<dbReference type="InterPro" id="IPR029058">
    <property type="entry name" value="AB_hydrolase_fold"/>
</dbReference>
<dbReference type="PANTHER" id="PTHR11102">
    <property type="entry name" value="SEL-1-LIKE PROTEIN"/>
    <property type="match status" value="1"/>
</dbReference>
<dbReference type="PANTHER" id="PTHR11102:SF160">
    <property type="entry name" value="ERAD-ASSOCIATED E3 UBIQUITIN-PROTEIN LIGASE COMPONENT HRD3"/>
    <property type="match status" value="1"/>
</dbReference>
<dbReference type="PRINTS" id="PR00878">
    <property type="entry name" value="CHOLNESTRASE"/>
</dbReference>